<protein>
    <recommendedName>
        <fullName evidence="4">Trehalose 6-phosphate phosphatase</fullName>
        <ecNumber evidence="4">3.1.3.12</ecNumber>
    </recommendedName>
</protein>
<name>A0A1H8N4Q7_9EURY</name>
<comment type="cofactor">
    <cofactor evidence="4">
        <name>Mg(2+)</name>
        <dbReference type="ChEBI" id="CHEBI:18420"/>
    </cofactor>
</comment>
<comment type="similarity">
    <text evidence="2 4">Belongs to the trehalose phosphatase family.</text>
</comment>
<evidence type="ECO:0000256" key="5">
    <source>
        <dbReference type="SAM" id="MobiDB-lite"/>
    </source>
</evidence>
<dbReference type="InterPro" id="IPR023214">
    <property type="entry name" value="HAD_sf"/>
</dbReference>
<reference evidence="7" key="1">
    <citation type="submission" date="2016-10" db="EMBL/GenBank/DDBJ databases">
        <authorList>
            <person name="Varghese N."/>
            <person name="Submissions S."/>
        </authorList>
    </citation>
    <scope>NUCLEOTIDE SEQUENCE [LARGE SCALE GENOMIC DNA]</scope>
    <source>
        <strain evidence="7">CGMCC 1.10121</strain>
    </source>
</reference>
<comment type="catalytic activity">
    <reaction evidence="4">
        <text>alpha,alpha-trehalose 6-phosphate + H2O = alpha,alpha-trehalose + phosphate</text>
        <dbReference type="Rhea" id="RHEA:23420"/>
        <dbReference type="ChEBI" id="CHEBI:15377"/>
        <dbReference type="ChEBI" id="CHEBI:16551"/>
        <dbReference type="ChEBI" id="CHEBI:43474"/>
        <dbReference type="ChEBI" id="CHEBI:58429"/>
        <dbReference type="EC" id="3.1.3.12"/>
    </reaction>
</comment>
<gene>
    <name evidence="6" type="ORF">SAMN04487948_101304</name>
</gene>
<dbReference type="NCBIfam" id="TIGR00685">
    <property type="entry name" value="T6PP"/>
    <property type="match status" value="1"/>
</dbReference>
<dbReference type="InterPro" id="IPR006379">
    <property type="entry name" value="HAD-SF_hydro_IIB"/>
</dbReference>
<dbReference type="OrthoDB" id="70105at2157"/>
<keyword evidence="3 4" id="KW-0378">Hydrolase</keyword>
<dbReference type="UniPathway" id="UPA00299"/>
<feature type="region of interest" description="Disordered" evidence="5">
    <location>
        <begin position="1"/>
        <end position="28"/>
    </location>
</feature>
<dbReference type="InterPro" id="IPR044651">
    <property type="entry name" value="OTSB-like"/>
</dbReference>
<dbReference type="RefSeq" id="WP_089820687.1">
    <property type="nucleotide sequence ID" value="NZ_FODV01000001.1"/>
</dbReference>
<keyword evidence="7" id="KW-1185">Reference proteome</keyword>
<dbReference type="PANTHER" id="PTHR43768:SF3">
    <property type="entry name" value="TREHALOSE 6-PHOSPHATE PHOSPHATASE"/>
    <property type="match status" value="1"/>
</dbReference>
<dbReference type="Proteomes" id="UP000199126">
    <property type="component" value="Unassembled WGS sequence"/>
</dbReference>
<keyword evidence="4" id="KW-0460">Magnesium</keyword>
<dbReference type="SUPFAM" id="SSF56784">
    <property type="entry name" value="HAD-like"/>
    <property type="match status" value="1"/>
</dbReference>
<sequence>MSDDAPDADADPDSIDTDADSDLDPVERESELRALEAAVGDQLADAEGLLLCTDFDGTLTGIVADPDAPEMRPGNRESLRSLAGREDVAVAVVSGRALDDLRSRVDLDGVSYAGNHGLELAHDGETTVHPVAERQASEIRAVCEAVEDRVGDVEGCLIENKGVTATVHHRQADFNAVPEIRAAVEEVVEEIAPDRIHVSTGKAVVELAPAVPWDKGRAVSLFREDVPETWTTMYLGDDTTDEDAFHAIAPTGVSIHVGDEETAAVHRTPDPDTVERFLRWLAEDGVGRLGSADR</sequence>
<dbReference type="GO" id="GO:0005992">
    <property type="term" value="P:trehalose biosynthetic process"/>
    <property type="evidence" value="ECO:0007669"/>
    <property type="project" value="UniProtKB-UniPathway"/>
</dbReference>
<evidence type="ECO:0000313" key="7">
    <source>
        <dbReference type="Proteomes" id="UP000199126"/>
    </source>
</evidence>
<dbReference type="EC" id="3.1.3.12" evidence="4"/>
<dbReference type="Gene3D" id="3.40.50.1000">
    <property type="entry name" value="HAD superfamily/HAD-like"/>
    <property type="match status" value="1"/>
</dbReference>
<evidence type="ECO:0000313" key="6">
    <source>
        <dbReference type="EMBL" id="SEO24506.1"/>
    </source>
</evidence>
<keyword evidence="4" id="KW-0479">Metal-binding</keyword>
<dbReference type="InterPro" id="IPR003337">
    <property type="entry name" value="Trehalose_PPase"/>
</dbReference>
<dbReference type="EMBL" id="FODV01000001">
    <property type="protein sequence ID" value="SEO24506.1"/>
    <property type="molecule type" value="Genomic_DNA"/>
</dbReference>
<accession>A0A1H8N4Q7</accession>
<comment type="function">
    <text evidence="4">Removes the phosphate from trehalose 6-phosphate to produce free trehalose.</text>
</comment>
<proteinExistence type="inferred from homology"/>
<dbReference type="InterPro" id="IPR036412">
    <property type="entry name" value="HAD-like_sf"/>
</dbReference>
<evidence type="ECO:0000256" key="1">
    <source>
        <dbReference type="ARBA" id="ARBA00005199"/>
    </source>
</evidence>
<dbReference type="AlphaFoldDB" id="A0A1H8N4Q7"/>
<evidence type="ECO:0000256" key="2">
    <source>
        <dbReference type="ARBA" id="ARBA00008770"/>
    </source>
</evidence>
<dbReference type="GO" id="GO:0046872">
    <property type="term" value="F:metal ion binding"/>
    <property type="evidence" value="ECO:0007669"/>
    <property type="project" value="UniProtKB-KW"/>
</dbReference>
<evidence type="ECO:0000256" key="3">
    <source>
        <dbReference type="ARBA" id="ARBA00022801"/>
    </source>
</evidence>
<comment type="pathway">
    <text evidence="1 4">Glycan biosynthesis; trehalose biosynthesis.</text>
</comment>
<dbReference type="GO" id="GO:0004805">
    <property type="term" value="F:trehalose-phosphatase activity"/>
    <property type="evidence" value="ECO:0007669"/>
    <property type="project" value="UniProtKB-EC"/>
</dbReference>
<dbReference type="NCBIfam" id="TIGR01484">
    <property type="entry name" value="HAD-SF-IIB"/>
    <property type="match status" value="1"/>
</dbReference>
<evidence type="ECO:0000256" key="4">
    <source>
        <dbReference type="RuleBase" id="RU361117"/>
    </source>
</evidence>
<organism evidence="6 7">
    <name type="scientific">Halogranum amylolyticum</name>
    <dbReference type="NCBI Taxonomy" id="660520"/>
    <lineage>
        <taxon>Archaea</taxon>
        <taxon>Methanobacteriati</taxon>
        <taxon>Methanobacteriota</taxon>
        <taxon>Stenosarchaea group</taxon>
        <taxon>Halobacteria</taxon>
        <taxon>Halobacteriales</taxon>
        <taxon>Haloferacaceae</taxon>
    </lineage>
</organism>
<dbReference type="PANTHER" id="PTHR43768">
    <property type="entry name" value="TREHALOSE 6-PHOSPHATE PHOSPHATASE"/>
    <property type="match status" value="1"/>
</dbReference>
<dbReference type="Gene3D" id="3.30.70.1020">
    <property type="entry name" value="Trehalose-6-phosphate phosphatase related protein, domain 2"/>
    <property type="match status" value="1"/>
</dbReference>
<feature type="compositionally biased region" description="Acidic residues" evidence="5">
    <location>
        <begin position="1"/>
        <end position="24"/>
    </location>
</feature>
<dbReference type="Pfam" id="PF02358">
    <property type="entry name" value="Trehalose_PPase"/>
    <property type="match status" value="1"/>
</dbReference>